<keyword evidence="3" id="KW-1185">Reference proteome</keyword>
<proteinExistence type="predicted"/>
<dbReference type="EMBL" id="OW240912">
    <property type="protein sequence ID" value="CAH2220127.1"/>
    <property type="molecule type" value="Genomic_DNA"/>
</dbReference>
<feature type="region of interest" description="Disordered" evidence="1">
    <location>
        <begin position="1"/>
        <end position="103"/>
    </location>
</feature>
<evidence type="ECO:0000313" key="2">
    <source>
        <dbReference type="EMBL" id="CAH2220127.1"/>
    </source>
</evidence>
<organism evidence="2 3">
    <name type="scientific">Pelobates cultripes</name>
    <name type="common">Western spadefoot toad</name>
    <dbReference type="NCBI Taxonomy" id="61616"/>
    <lineage>
        <taxon>Eukaryota</taxon>
        <taxon>Metazoa</taxon>
        <taxon>Chordata</taxon>
        <taxon>Craniata</taxon>
        <taxon>Vertebrata</taxon>
        <taxon>Euteleostomi</taxon>
        <taxon>Amphibia</taxon>
        <taxon>Batrachia</taxon>
        <taxon>Anura</taxon>
        <taxon>Pelobatoidea</taxon>
        <taxon>Pelobatidae</taxon>
        <taxon>Pelobates</taxon>
    </lineage>
</organism>
<dbReference type="Proteomes" id="UP001295444">
    <property type="component" value="Chromosome 01"/>
</dbReference>
<evidence type="ECO:0000313" key="3">
    <source>
        <dbReference type="Proteomes" id="UP001295444"/>
    </source>
</evidence>
<accession>A0AAD1QYS4</accession>
<evidence type="ECO:0000256" key="1">
    <source>
        <dbReference type="SAM" id="MobiDB-lite"/>
    </source>
</evidence>
<reference evidence="2" key="1">
    <citation type="submission" date="2022-03" db="EMBL/GenBank/DDBJ databases">
        <authorList>
            <person name="Alioto T."/>
            <person name="Alioto T."/>
            <person name="Gomez Garrido J."/>
        </authorList>
    </citation>
    <scope>NUCLEOTIDE SEQUENCE</scope>
</reference>
<feature type="compositionally biased region" description="Basic and acidic residues" evidence="1">
    <location>
        <begin position="82"/>
        <end position="95"/>
    </location>
</feature>
<protein>
    <submittedName>
        <fullName evidence="2">Uncharacterized protein</fullName>
    </submittedName>
</protein>
<dbReference type="AlphaFoldDB" id="A0AAD1QYS4"/>
<feature type="compositionally biased region" description="Polar residues" evidence="1">
    <location>
        <begin position="28"/>
        <end position="38"/>
    </location>
</feature>
<sequence>MAEAMCAGTEPQCPKQPAVTSWPDAQGNKHQTTHTIQLLPSPETHRAHGASNPARPETARPSSELGAHQEELLHSLPYPQGEYRDPAEPWAHDPADGMNGEWA</sequence>
<gene>
    <name evidence="2" type="ORF">PECUL_23A055135</name>
</gene>
<name>A0AAD1QYS4_PELCU</name>